<keyword evidence="1" id="KW-0067">ATP-binding</keyword>
<evidence type="ECO:0000313" key="3">
    <source>
        <dbReference type="EMBL" id="STX10181.1"/>
    </source>
</evidence>
<dbReference type="InterPro" id="IPR013651">
    <property type="entry name" value="ATP-grasp_RimK-type"/>
</dbReference>
<dbReference type="EMBL" id="UGNP01000001">
    <property type="protein sequence ID" value="STX10181.1"/>
    <property type="molecule type" value="Genomic_DNA"/>
</dbReference>
<dbReference type="GO" id="GO:0046872">
    <property type="term" value="F:metal ion binding"/>
    <property type="evidence" value="ECO:0007669"/>
    <property type="project" value="InterPro"/>
</dbReference>
<dbReference type="RefSeq" id="WP_109348248.1">
    <property type="nucleotide sequence ID" value="NZ_BJUE01000001.1"/>
</dbReference>
<dbReference type="OrthoDB" id="4426445at2"/>
<dbReference type="EC" id="6.3.2.-" evidence="3"/>
<proteinExistence type="predicted"/>
<evidence type="ECO:0000313" key="6">
    <source>
        <dbReference type="Proteomes" id="UP000294641"/>
    </source>
</evidence>
<dbReference type="Gene3D" id="3.30.470.20">
    <property type="entry name" value="ATP-grasp fold, B domain"/>
    <property type="match status" value="1"/>
</dbReference>
<reference evidence="4 6" key="2">
    <citation type="submission" date="2019-03" db="EMBL/GenBank/DDBJ databases">
        <title>Genomic Encyclopedia of Type Strains, Phase IV (KMG-IV): sequencing the most valuable type-strain genomes for metagenomic binning, comparative biology and taxonomic classification.</title>
        <authorList>
            <person name="Goeker M."/>
        </authorList>
    </citation>
    <scope>NUCLEOTIDE SEQUENCE [LARGE SCALE GENOMIC DNA]</scope>
    <source>
        <strain evidence="4 6">DSM 20580</strain>
    </source>
</reference>
<evidence type="ECO:0000313" key="4">
    <source>
        <dbReference type="EMBL" id="TDR44213.1"/>
    </source>
</evidence>
<sequence>MKKAFIVYEKTDALKNMAFIEQLIEAGKNYDLELQLALTNNFSVSELVAHCQNAQFVFYRARNCDYVTSLEQANIPVVNSSHVNALANNKYMTLQFARTLGIPTVPLFTEPEQYEYPLVFKTVDGHGGAEVVLCQDNADLCVCQKQYEDRLTLVQPYIESNATDVRVWVLGNQVIGAVKRQGKEDFRSNLTLGGSIERYELNHLQLDHVHAMQNAIKSDYIGMDFLLLEDGTWLLNEIEDPVGARSFYDLYEENLPDLLMKYLVGRYAYESFIF</sequence>
<accession>A0A8B4QBR9</accession>
<dbReference type="EMBL" id="SNZG01000001">
    <property type="protein sequence ID" value="TDR44213.1"/>
    <property type="molecule type" value="Genomic_DNA"/>
</dbReference>
<gene>
    <name evidence="3" type="primary">lysX_2</name>
    <name evidence="4" type="ORF">DFR61_10150</name>
    <name evidence="3" type="ORF">NCTC10597_01895</name>
</gene>
<dbReference type="GO" id="GO:0005524">
    <property type="term" value="F:ATP binding"/>
    <property type="evidence" value="ECO:0007669"/>
    <property type="project" value="UniProtKB-UniRule"/>
</dbReference>
<dbReference type="AlphaFoldDB" id="A0A8B4QBR9"/>
<dbReference type="PROSITE" id="PS50975">
    <property type="entry name" value="ATP_GRASP"/>
    <property type="match status" value="1"/>
</dbReference>
<dbReference type="Proteomes" id="UP000254330">
    <property type="component" value="Unassembled WGS sequence"/>
</dbReference>
<dbReference type="PANTHER" id="PTHR21621:SF0">
    <property type="entry name" value="BETA-CITRYLGLUTAMATE SYNTHASE B-RELATED"/>
    <property type="match status" value="1"/>
</dbReference>
<comment type="caution">
    <text evidence="3">The sequence shown here is derived from an EMBL/GenBank/DDBJ whole genome shotgun (WGS) entry which is preliminary data.</text>
</comment>
<keyword evidence="1" id="KW-0547">Nucleotide-binding</keyword>
<dbReference type="PANTHER" id="PTHR21621">
    <property type="entry name" value="RIBOSOMAL PROTEIN S6 MODIFICATION PROTEIN"/>
    <property type="match status" value="1"/>
</dbReference>
<keyword evidence="3" id="KW-0436">Ligase</keyword>
<dbReference type="SMR" id="A0A8B4QBR9"/>
<protein>
    <submittedName>
        <fullName evidence="3">Alpha-aminoadipate--lysW ligase lysX</fullName>
        <ecNumber evidence="3">6.3.2.-</ecNumber>
    </submittedName>
    <submittedName>
        <fullName evidence="4">Ribosomal protein S6--L-glutamate ligase/gamma-F420-2:alpha-L-glutamate ligase</fullName>
    </submittedName>
</protein>
<dbReference type="Proteomes" id="UP000294641">
    <property type="component" value="Unassembled WGS sequence"/>
</dbReference>
<dbReference type="GO" id="GO:0005840">
    <property type="term" value="C:ribosome"/>
    <property type="evidence" value="ECO:0007669"/>
    <property type="project" value="UniProtKB-KW"/>
</dbReference>
<dbReference type="Gene3D" id="3.40.50.20">
    <property type="match status" value="1"/>
</dbReference>
<dbReference type="GO" id="GO:0005737">
    <property type="term" value="C:cytoplasm"/>
    <property type="evidence" value="ECO:0007669"/>
    <property type="project" value="TreeGrafter"/>
</dbReference>
<dbReference type="InterPro" id="IPR011761">
    <property type="entry name" value="ATP-grasp"/>
</dbReference>
<evidence type="ECO:0000256" key="1">
    <source>
        <dbReference type="PROSITE-ProRule" id="PRU00409"/>
    </source>
</evidence>
<dbReference type="GO" id="GO:0018169">
    <property type="term" value="F:ribosomal S6-glutamic acid ligase activity"/>
    <property type="evidence" value="ECO:0007669"/>
    <property type="project" value="TreeGrafter"/>
</dbReference>
<keyword evidence="4" id="KW-0689">Ribosomal protein</keyword>
<dbReference type="GO" id="GO:0009432">
    <property type="term" value="P:SOS response"/>
    <property type="evidence" value="ECO:0007669"/>
    <property type="project" value="TreeGrafter"/>
</dbReference>
<keyword evidence="6" id="KW-1185">Reference proteome</keyword>
<organism evidence="3 5">
    <name type="scientific">Kurthia zopfii</name>
    <dbReference type="NCBI Taxonomy" id="1650"/>
    <lineage>
        <taxon>Bacteria</taxon>
        <taxon>Bacillati</taxon>
        <taxon>Bacillota</taxon>
        <taxon>Bacilli</taxon>
        <taxon>Bacillales</taxon>
        <taxon>Caryophanaceae</taxon>
        <taxon>Kurthia</taxon>
    </lineage>
</organism>
<dbReference type="SUPFAM" id="SSF56059">
    <property type="entry name" value="Glutathione synthetase ATP-binding domain-like"/>
    <property type="match status" value="1"/>
</dbReference>
<feature type="domain" description="ATP-grasp" evidence="2">
    <location>
        <begin position="67"/>
        <end position="264"/>
    </location>
</feature>
<dbReference type="Pfam" id="PF08443">
    <property type="entry name" value="RimK"/>
    <property type="match status" value="1"/>
</dbReference>
<reference evidence="3 5" key="1">
    <citation type="submission" date="2018-06" db="EMBL/GenBank/DDBJ databases">
        <authorList>
            <consortium name="Pathogen Informatics"/>
            <person name="Doyle S."/>
        </authorList>
    </citation>
    <scope>NUCLEOTIDE SEQUENCE [LARGE SCALE GENOMIC DNA]</scope>
    <source>
        <strain evidence="3 5">NCTC10597</strain>
    </source>
</reference>
<keyword evidence="4" id="KW-0687">Ribonucleoprotein</keyword>
<evidence type="ECO:0000313" key="5">
    <source>
        <dbReference type="Proteomes" id="UP000254330"/>
    </source>
</evidence>
<evidence type="ECO:0000259" key="2">
    <source>
        <dbReference type="PROSITE" id="PS50975"/>
    </source>
</evidence>
<name>A0A8B4QBR9_9BACL</name>